<comment type="similarity">
    <text evidence="5">Belongs to the CbiD family.</text>
</comment>
<keyword evidence="3 5" id="KW-0808">Transferase</keyword>
<dbReference type="NCBIfam" id="TIGR00312">
    <property type="entry name" value="cbiD"/>
    <property type="match status" value="1"/>
</dbReference>
<keyword evidence="4 5" id="KW-0949">S-adenosyl-L-methionine</keyword>
<keyword evidence="2 5" id="KW-0489">Methyltransferase</keyword>
<dbReference type="EMBL" id="QREL01000001">
    <property type="protein sequence ID" value="REE28558.1"/>
    <property type="molecule type" value="Genomic_DNA"/>
</dbReference>
<keyword evidence="1 5" id="KW-0169">Cobalamin biosynthesis</keyword>
<dbReference type="PIRSF" id="PIRSF026782">
    <property type="entry name" value="CbiD"/>
    <property type="match status" value="1"/>
</dbReference>
<comment type="function">
    <text evidence="5">Catalyzes the methylation of C-1 in cobalt-precorrin-5B to form cobalt-precorrin-6A.</text>
</comment>
<name>A0A371NEY8_9EURY</name>
<dbReference type="AlphaFoldDB" id="A0A371NEY8"/>
<dbReference type="PANTHER" id="PTHR35863:SF1">
    <property type="entry name" value="COBALT-PRECORRIN-5B C(1)-METHYLTRANSFERASE"/>
    <property type="match status" value="1"/>
</dbReference>
<evidence type="ECO:0000256" key="3">
    <source>
        <dbReference type="ARBA" id="ARBA00022679"/>
    </source>
</evidence>
<evidence type="ECO:0000313" key="7">
    <source>
        <dbReference type="Proteomes" id="UP000256864"/>
    </source>
</evidence>
<comment type="caution">
    <text evidence="6">The sequence shown here is derived from an EMBL/GenBank/DDBJ whole genome shotgun (WGS) entry which is preliminary data.</text>
</comment>
<dbReference type="UniPathway" id="UPA00148">
    <property type="reaction ID" value="UER00227"/>
</dbReference>
<dbReference type="Pfam" id="PF01888">
    <property type="entry name" value="CbiD"/>
    <property type="match status" value="1"/>
</dbReference>
<comment type="catalytic activity">
    <reaction evidence="5">
        <text>Co-precorrin-5B + S-adenosyl-L-methionine = Co-precorrin-6A + S-adenosyl-L-homocysteine</text>
        <dbReference type="Rhea" id="RHEA:26285"/>
        <dbReference type="ChEBI" id="CHEBI:57856"/>
        <dbReference type="ChEBI" id="CHEBI:59789"/>
        <dbReference type="ChEBI" id="CHEBI:60063"/>
        <dbReference type="ChEBI" id="CHEBI:60064"/>
        <dbReference type="EC" id="2.1.1.195"/>
    </reaction>
</comment>
<dbReference type="GO" id="GO:0019251">
    <property type="term" value="P:anaerobic cobalamin biosynthetic process"/>
    <property type="evidence" value="ECO:0007669"/>
    <property type="project" value="UniProtKB-UniRule"/>
</dbReference>
<protein>
    <recommendedName>
        <fullName evidence="5">Cobalt-precorrin-5B C(1)-methyltransferase</fullName>
        <ecNumber evidence="5">2.1.1.195</ecNumber>
    </recommendedName>
    <alternativeName>
        <fullName evidence="5">Cobalt-precorrin-6A synthase</fullName>
    </alternativeName>
</protein>
<evidence type="ECO:0000313" key="6">
    <source>
        <dbReference type="EMBL" id="REE28558.1"/>
    </source>
</evidence>
<evidence type="ECO:0000256" key="2">
    <source>
        <dbReference type="ARBA" id="ARBA00022603"/>
    </source>
</evidence>
<proteinExistence type="inferred from homology"/>
<dbReference type="PANTHER" id="PTHR35863">
    <property type="entry name" value="COBALT-PRECORRIN-5B C(1)-METHYLTRANSFERASE"/>
    <property type="match status" value="1"/>
</dbReference>
<sequence length="364" mass="39880">MNDERVFGITTGTAATAAALASLLCLKGCEASKVRVRTPSGILEVDVEYVERISGDTARACVIKRPYPDPDVTVNLEIISTVQITETPEIMIRGGEGVGIVTKPGLQVPPGEAAINPVPRRMIEENLREHLRDDEGAVVTVSVPGGDRIASRTMNPRLGIIGGISILGTTGIARPMSTEAYRESLACQIDIATARGFRELVFVPGNIGERFAREYFESIEDERIIQMANFPGYMLEEADGRGIERIILMGHAGKLIKLSAGIFQTRSSDADARREIMAAHAALMGASRDTVTRIFNDGTVEEMISELEGEGLTGRVFNSIADAIRERFNERFSFDTDVLIFSLDGRILNSNFKTKRNHRFTEVF</sequence>
<dbReference type="HAMAP" id="MF_00787">
    <property type="entry name" value="CbiD"/>
    <property type="match status" value="1"/>
</dbReference>
<dbReference type="GO" id="GO:0032259">
    <property type="term" value="P:methylation"/>
    <property type="evidence" value="ECO:0007669"/>
    <property type="project" value="UniProtKB-KW"/>
</dbReference>
<evidence type="ECO:0000256" key="1">
    <source>
        <dbReference type="ARBA" id="ARBA00022573"/>
    </source>
</evidence>
<accession>A0A371NEY8</accession>
<organism evidence="6 7">
    <name type="scientific">Methanothermobacter defluvii</name>
    <dbReference type="NCBI Taxonomy" id="49339"/>
    <lineage>
        <taxon>Archaea</taxon>
        <taxon>Methanobacteriati</taxon>
        <taxon>Methanobacteriota</taxon>
        <taxon>Methanomada group</taxon>
        <taxon>Methanobacteria</taxon>
        <taxon>Methanobacteriales</taxon>
        <taxon>Methanobacteriaceae</taxon>
        <taxon>Methanothermobacter</taxon>
    </lineage>
</organism>
<dbReference type="InterPro" id="IPR002748">
    <property type="entry name" value="CbiD"/>
</dbReference>
<keyword evidence="7" id="KW-1185">Reference proteome</keyword>
<dbReference type="EC" id="2.1.1.195" evidence="5"/>
<evidence type="ECO:0000256" key="5">
    <source>
        <dbReference type="HAMAP-Rule" id="MF_00787"/>
    </source>
</evidence>
<comment type="pathway">
    <text evidence="5">Cofactor biosynthesis; adenosylcobalamin biosynthesis; cob(II)yrinate a,c-diamide from sirohydrochlorin (anaerobic route): step 6/10.</text>
</comment>
<dbReference type="RefSeq" id="WP_115892161.1">
    <property type="nucleotide sequence ID" value="NZ_QREL01000001.1"/>
</dbReference>
<reference evidence="6 7" key="1">
    <citation type="submission" date="2018-07" db="EMBL/GenBank/DDBJ databases">
        <title>Genomic Encyclopedia of Type Strains, Phase IV (KMG-IV): sequencing the most valuable type-strain genomes for metagenomic binning, comparative biology and taxonomic classification.</title>
        <authorList>
            <person name="Goeker M."/>
        </authorList>
    </citation>
    <scope>NUCLEOTIDE SEQUENCE [LARGE SCALE GENOMIC DNA]</scope>
    <source>
        <strain evidence="6 7">DSM 7466</strain>
    </source>
</reference>
<dbReference type="Proteomes" id="UP000256864">
    <property type="component" value="Unassembled WGS sequence"/>
</dbReference>
<gene>
    <name evidence="5" type="primary">cbiD</name>
    <name evidence="6" type="ORF">C7452_0572</name>
</gene>
<dbReference type="InterPro" id="IPR036074">
    <property type="entry name" value="CbiD_sf"/>
</dbReference>
<dbReference type="Gene3D" id="3.30.2110.10">
    <property type="entry name" value="CbiD-like"/>
    <property type="match status" value="1"/>
</dbReference>
<evidence type="ECO:0000256" key="4">
    <source>
        <dbReference type="ARBA" id="ARBA00022691"/>
    </source>
</evidence>
<dbReference type="GO" id="GO:0043780">
    <property type="term" value="F:cobalt-precorrin-5B C1-methyltransferase activity"/>
    <property type="evidence" value="ECO:0007669"/>
    <property type="project" value="RHEA"/>
</dbReference>
<dbReference type="SUPFAM" id="SSF111342">
    <property type="entry name" value="CbiD-like"/>
    <property type="match status" value="1"/>
</dbReference>